<dbReference type="CDD" id="cd06262">
    <property type="entry name" value="metallo-hydrolase-like_MBL-fold"/>
    <property type="match status" value="1"/>
</dbReference>
<dbReference type="InterPro" id="IPR036866">
    <property type="entry name" value="RibonucZ/Hydroxyglut_hydro"/>
</dbReference>
<dbReference type="EMBL" id="JAUSTO010000011">
    <property type="protein sequence ID" value="MDQ0153034.1"/>
    <property type="molecule type" value="Genomic_DNA"/>
</dbReference>
<evidence type="ECO:0000259" key="5">
    <source>
        <dbReference type="SMART" id="SM00849"/>
    </source>
</evidence>
<dbReference type="InterPro" id="IPR051453">
    <property type="entry name" value="MBL_Glyoxalase_II"/>
</dbReference>
<keyword evidence="7" id="KW-1185">Reference proteome</keyword>
<evidence type="ECO:0000256" key="1">
    <source>
        <dbReference type="ARBA" id="ARBA00001947"/>
    </source>
</evidence>
<dbReference type="InterPro" id="IPR001279">
    <property type="entry name" value="Metallo-B-lactamas"/>
</dbReference>
<feature type="domain" description="Metallo-beta-lactamase" evidence="5">
    <location>
        <begin position="12"/>
        <end position="191"/>
    </location>
</feature>
<protein>
    <submittedName>
        <fullName evidence="6">Glyoxylase-like metal-dependent hydrolase (Beta-lactamase superfamily II)</fullName>
    </submittedName>
</protein>
<evidence type="ECO:0000256" key="4">
    <source>
        <dbReference type="ARBA" id="ARBA00022833"/>
    </source>
</evidence>
<keyword evidence="4" id="KW-0862">Zinc</keyword>
<keyword evidence="3 6" id="KW-0378">Hydrolase</keyword>
<proteinExistence type="predicted"/>
<evidence type="ECO:0000256" key="3">
    <source>
        <dbReference type="ARBA" id="ARBA00022801"/>
    </source>
</evidence>
<dbReference type="AlphaFoldDB" id="A0AAE3VB50"/>
<keyword evidence="2" id="KW-0479">Metal-binding</keyword>
<dbReference type="SMART" id="SM00849">
    <property type="entry name" value="Lactamase_B"/>
    <property type="match status" value="1"/>
</dbReference>
<accession>A0AAE3VB50</accession>
<dbReference type="RefSeq" id="WP_106612784.1">
    <property type="nucleotide sequence ID" value="NZ_JAUSTO010000011.1"/>
</dbReference>
<dbReference type="Gene3D" id="3.60.15.10">
    <property type="entry name" value="Ribonuclease Z/Hydroxyacylglutathione hydrolase-like"/>
    <property type="match status" value="1"/>
</dbReference>
<dbReference type="GO" id="GO:0016787">
    <property type="term" value="F:hydrolase activity"/>
    <property type="evidence" value="ECO:0007669"/>
    <property type="project" value="UniProtKB-KW"/>
</dbReference>
<dbReference type="Proteomes" id="UP001241537">
    <property type="component" value="Unassembled WGS sequence"/>
</dbReference>
<dbReference type="PANTHER" id="PTHR46233">
    <property type="entry name" value="HYDROXYACYLGLUTATHIONE HYDROLASE GLOC"/>
    <property type="match status" value="1"/>
</dbReference>
<name>A0AAE3VB50_9FIRM</name>
<comment type="caution">
    <text evidence="6">The sequence shown here is derived from an EMBL/GenBank/DDBJ whole genome shotgun (WGS) entry which is preliminary data.</text>
</comment>
<organism evidence="6 7">
    <name type="scientific">Moryella indoligenes</name>
    <dbReference type="NCBI Taxonomy" id="371674"/>
    <lineage>
        <taxon>Bacteria</taxon>
        <taxon>Bacillati</taxon>
        <taxon>Bacillota</taxon>
        <taxon>Clostridia</taxon>
        <taxon>Lachnospirales</taxon>
        <taxon>Lachnospiraceae</taxon>
        <taxon>Moryella</taxon>
    </lineage>
</organism>
<comment type="cofactor">
    <cofactor evidence="1">
        <name>Zn(2+)</name>
        <dbReference type="ChEBI" id="CHEBI:29105"/>
    </cofactor>
</comment>
<sequence length="209" mass="24105">MQIVRKILGPVQTNVYFVYDSGTREGVIIDPADQAERIETCVREEGFTPQAILLTHGHFDHVMAAEAVRERYHIPIWALEQEAETLLDPMLNGDARFLRRGLRIRPDRLLHDGEELTLLNRRWQVLWTPGHTAGSCCYYIPEERVLFAGDTLFQGSYGRYDLPGGNYREIQQSLTERLFQLPDDVVVFPGHMEETTIGFEKKYNPILDD</sequence>
<evidence type="ECO:0000313" key="6">
    <source>
        <dbReference type="EMBL" id="MDQ0153034.1"/>
    </source>
</evidence>
<dbReference type="Pfam" id="PF00753">
    <property type="entry name" value="Lactamase_B"/>
    <property type="match status" value="1"/>
</dbReference>
<evidence type="ECO:0000313" key="7">
    <source>
        <dbReference type="Proteomes" id="UP001241537"/>
    </source>
</evidence>
<reference evidence="6" key="1">
    <citation type="submission" date="2023-07" db="EMBL/GenBank/DDBJ databases">
        <title>Genomic Encyclopedia of Type Strains, Phase IV (KMG-IV): sequencing the most valuable type-strain genomes for metagenomic binning, comparative biology and taxonomic classification.</title>
        <authorList>
            <person name="Goeker M."/>
        </authorList>
    </citation>
    <scope>NUCLEOTIDE SEQUENCE</scope>
    <source>
        <strain evidence="6">DSM 19659</strain>
    </source>
</reference>
<dbReference type="GO" id="GO:0046872">
    <property type="term" value="F:metal ion binding"/>
    <property type="evidence" value="ECO:0007669"/>
    <property type="project" value="UniProtKB-KW"/>
</dbReference>
<dbReference type="SUPFAM" id="SSF56281">
    <property type="entry name" value="Metallo-hydrolase/oxidoreductase"/>
    <property type="match status" value="1"/>
</dbReference>
<dbReference type="PANTHER" id="PTHR46233:SF3">
    <property type="entry name" value="HYDROXYACYLGLUTATHIONE HYDROLASE GLOC"/>
    <property type="match status" value="1"/>
</dbReference>
<evidence type="ECO:0000256" key="2">
    <source>
        <dbReference type="ARBA" id="ARBA00022723"/>
    </source>
</evidence>
<gene>
    <name evidence="6" type="ORF">J2S20_001741</name>
</gene>